<keyword evidence="10" id="KW-0325">Glycoprotein</keyword>
<dbReference type="SMART" id="SM00369">
    <property type="entry name" value="LRR_TYP"/>
    <property type="match status" value="5"/>
</dbReference>
<dbReference type="Pfam" id="PF00560">
    <property type="entry name" value="LRR_1"/>
    <property type="match status" value="4"/>
</dbReference>
<dbReference type="Gene3D" id="3.80.10.10">
    <property type="entry name" value="Ribonuclease Inhibitor"/>
    <property type="match status" value="2"/>
</dbReference>
<evidence type="ECO:0000256" key="10">
    <source>
        <dbReference type="ARBA" id="ARBA00023180"/>
    </source>
</evidence>
<evidence type="ECO:0000256" key="1">
    <source>
        <dbReference type="ARBA" id="ARBA00004236"/>
    </source>
</evidence>
<feature type="compositionally biased region" description="Low complexity" evidence="12">
    <location>
        <begin position="109"/>
        <end position="132"/>
    </location>
</feature>
<evidence type="ECO:0000256" key="4">
    <source>
        <dbReference type="ARBA" id="ARBA00022692"/>
    </source>
</evidence>
<feature type="transmembrane region" description="Helical" evidence="13">
    <location>
        <begin position="296"/>
        <end position="316"/>
    </location>
</feature>
<evidence type="ECO:0000256" key="9">
    <source>
        <dbReference type="ARBA" id="ARBA00023170"/>
    </source>
</evidence>
<dbReference type="Pfam" id="PF13855">
    <property type="entry name" value="LRR_8"/>
    <property type="match status" value="1"/>
</dbReference>
<protein>
    <recommendedName>
        <fullName evidence="15">L domain-like protein</fullName>
    </recommendedName>
</protein>
<keyword evidence="9" id="KW-0675">Receptor</keyword>
<feature type="region of interest" description="Disordered" evidence="12">
    <location>
        <begin position="32"/>
        <end position="253"/>
    </location>
</feature>
<feature type="compositionally biased region" description="Polar residues" evidence="12">
    <location>
        <begin position="202"/>
        <end position="228"/>
    </location>
</feature>
<evidence type="ECO:0000256" key="8">
    <source>
        <dbReference type="ARBA" id="ARBA00023136"/>
    </source>
</evidence>
<comment type="subcellular location">
    <subcellularLocation>
        <location evidence="1">Cell membrane</location>
    </subcellularLocation>
    <subcellularLocation>
        <location evidence="11">Endomembrane system</location>
        <topology evidence="11">Single-pass membrane protein</topology>
    </subcellularLocation>
</comment>
<dbReference type="Pfam" id="PF13516">
    <property type="entry name" value="LRR_6"/>
    <property type="match status" value="1"/>
</dbReference>
<dbReference type="FunFam" id="3.80.10.10:FF:000095">
    <property type="entry name" value="LRR receptor-like serine/threonine-protein kinase GSO1"/>
    <property type="match status" value="1"/>
</dbReference>
<dbReference type="FunFam" id="3.80.10.10:FF:000383">
    <property type="entry name" value="Leucine-rich repeat receptor protein kinase EMS1"/>
    <property type="match status" value="1"/>
</dbReference>
<keyword evidence="4 13" id="KW-0812">Transmembrane</keyword>
<dbReference type="SUPFAM" id="SSF52058">
    <property type="entry name" value="L domain-like"/>
    <property type="match status" value="2"/>
</dbReference>
<name>A0A7S1V1Q9_9STRA</name>
<accession>A0A7S1V1Q9</accession>
<evidence type="ECO:0000256" key="5">
    <source>
        <dbReference type="ARBA" id="ARBA00022729"/>
    </source>
</evidence>
<dbReference type="PROSITE" id="PS51450">
    <property type="entry name" value="LRR"/>
    <property type="match status" value="1"/>
</dbReference>
<organism evidence="14">
    <name type="scientific">Grammatophora oceanica</name>
    <dbReference type="NCBI Taxonomy" id="210454"/>
    <lineage>
        <taxon>Eukaryota</taxon>
        <taxon>Sar</taxon>
        <taxon>Stramenopiles</taxon>
        <taxon>Ochrophyta</taxon>
        <taxon>Bacillariophyta</taxon>
        <taxon>Fragilariophyceae</taxon>
        <taxon>Fragilariophycidae</taxon>
        <taxon>Rhabdonematales</taxon>
        <taxon>Grammatophoraceae</taxon>
        <taxon>Grammatophora</taxon>
    </lineage>
</organism>
<dbReference type="PANTHER" id="PTHR48052:SF8">
    <property type="entry name" value="LRR RECEPTOR-LIKE SERINE_THREONINE-PROTEIN KINASE FLS2"/>
    <property type="match status" value="1"/>
</dbReference>
<feature type="compositionally biased region" description="Polar residues" evidence="12">
    <location>
        <begin position="144"/>
        <end position="155"/>
    </location>
</feature>
<feature type="compositionally biased region" description="Basic and acidic residues" evidence="12">
    <location>
        <begin position="74"/>
        <end position="83"/>
    </location>
</feature>
<gene>
    <name evidence="14" type="ORF">GOCE00092_LOCUS14024</name>
</gene>
<keyword evidence="5" id="KW-0732">Signal</keyword>
<evidence type="ECO:0000256" key="7">
    <source>
        <dbReference type="ARBA" id="ARBA00022989"/>
    </source>
</evidence>
<proteinExistence type="predicted"/>
<dbReference type="EMBL" id="HBGK01027119">
    <property type="protein sequence ID" value="CAD9285132.1"/>
    <property type="molecule type" value="Transcribed_RNA"/>
</dbReference>
<dbReference type="GO" id="GO:0005886">
    <property type="term" value="C:plasma membrane"/>
    <property type="evidence" value="ECO:0007669"/>
    <property type="project" value="UniProtKB-SubCell"/>
</dbReference>
<reference evidence="14" key="1">
    <citation type="submission" date="2021-01" db="EMBL/GenBank/DDBJ databases">
        <authorList>
            <person name="Corre E."/>
            <person name="Pelletier E."/>
            <person name="Niang G."/>
            <person name="Scheremetjew M."/>
            <person name="Finn R."/>
            <person name="Kale V."/>
            <person name="Holt S."/>
            <person name="Cochrane G."/>
            <person name="Meng A."/>
            <person name="Brown T."/>
            <person name="Cohen L."/>
        </authorList>
    </citation>
    <scope>NUCLEOTIDE SEQUENCE</scope>
    <source>
        <strain evidence="14">CCMP 410</strain>
    </source>
</reference>
<keyword evidence="8 13" id="KW-0472">Membrane</keyword>
<evidence type="ECO:0000256" key="12">
    <source>
        <dbReference type="SAM" id="MobiDB-lite"/>
    </source>
</evidence>
<keyword evidence="7 13" id="KW-1133">Transmembrane helix</keyword>
<evidence type="ECO:0000256" key="13">
    <source>
        <dbReference type="SAM" id="Phobius"/>
    </source>
</evidence>
<feature type="compositionally biased region" description="Low complexity" evidence="12">
    <location>
        <begin position="59"/>
        <end position="70"/>
    </location>
</feature>
<dbReference type="PANTHER" id="PTHR48052">
    <property type="entry name" value="UNNAMED PRODUCT"/>
    <property type="match status" value="1"/>
</dbReference>
<evidence type="ECO:0000256" key="2">
    <source>
        <dbReference type="ARBA" id="ARBA00022475"/>
    </source>
</evidence>
<keyword evidence="2" id="KW-1003">Cell membrane</keyword>
<dbReference type="InterPro" id="IPR001611">
    <property type="entry name" value="Leu-rich_rpt"/>
</dbReference>
<sequence>MVSMGMDTKVALEMSTNFTRYKEEDGASIALSGAEGGAVPLDIVPPRSPTEEQPLYPPSNNNNRNNSSRSLQSESDRLAHMEQQRQAIKIFHHKQAEAAAGRRLPLGVSPAPRGSPGLAPPGGAAAASITSPLTLDSPSGAGENRSSASAVQQQLVAGGMDSIPSNRPYWQRAEQPGAESVSGRAFGAPQQPSPPPRLTASEIVSSLNTSATSAMTSSEGHLATSSTAQQQQQQQQRHPREIHVTTSSQGPTHLVEAKTVDAYDDLNFDEDDNVVYAETAPLSISHLLKEGSVRRLVGIGIVIMITIIIAVVLLVLRSSGGSDGDGEINPGGGGIGSTNIPTPAPTTLPTYLADDVLEVAFENSDPAAVLASGTPQHTAVGWLSTKDNMDPNGYGKAFVQRYAMVVLYFALEGPDWKDPEQWLDPNTHECDWMGENNIRCENEVVTGGRIITVLDNSRNQLGGTIPPEVGLLTALQTLKLSHNEIGGTVSPSMFGPNVAALDLSRNQLVGSLPTQLGGASSLESIDMSYNYLSGSLPSGIYSLRQARTINFASNQMTGTLQRSWDQMEVLNTIHLEKNAFRGRIPLLESAPKLDNIHLDFNQFTGPLPSLDTLIGRQHISLSNNQLTGTLPADSGMGDIVIRLQLRFLDLSHNKITGQMPVLLSLLPTIEHIDLSYNNITGQWPDESDLQESVPRLEFLAASHNQLTGTIPQGIPSSLEHFDLGYNQLTGGIPSSLYTEVTNLEILILSGNKMLEGTIAPELFTSLPKLRDFDCQECNLSGTIPNNGLASVTNLQILRLGDNTLEGVIPTVFGELRFLTHFNLKNNLMHGSMPTEMGKLTLMRELVLANNRFVGTIPSELGNLERLELLDLSNNDFIGSVPQGLCNSYDNLTYASLGCGVECDCCKDFGSTCL</sequence>
<keyword evidence="3" id="KW-0433">Leucine-rich repeat</keyword>
<dbReference type="InterPro" id="IPR032675">
    <property type="entry name" value="LRR_dom_sf"/>
</dbReference>
<evidence type="ECO:0000256" key="11">
    <source>
        <dbReference type="ARBA" id="ARBA00037847"/>
    </source>
</evidence>
<evidence type="ECO:0000256" key="6">
    <source>
        <dbReference type="ARBA" id="ARBA00022737"/>
    </source>
</evidence>
<evidence type="ECO:0000256" key="3">
    <source>
        <dbReference type="ARBA" id="ARBA00022614"/>
    </source>
</evidence>
<evidence type="ECO:0000313" key="14">
    <source>
        <dbReference type="EMBL" id="CAD9285132.1"/>
    </source>
</evidence>
<dbReference type="AlphaFoldDB" id="A0A7S1V1Q9"/>
<keyword evidence="6" id="KW-0677">Repeat</keyword>
<evidence type="ECO:0008006" key="15">
    <source>
        <dbReference type="Google" id="ProtNLM"/>
    </source>
</evidence>
<dbReference type="GO" id="GO:0012505">
    <property type="term" value="C:endomembrane system"/>
    <property type="evidence" value="ECO:0007669"/>
    <property type="project" value="UniProtKB-SubCell"/>
</dbReference>
<dbReference type="InterPro" id="IPR003591">
    <property type="entry name" value="Leu-rich_rpt_typical-subtyp"/>
</dbReference>